<feature type="signal peptide" evidence="1">
    <location>
        <begin position="1"/>
        <end position="19"/>
    </location>
</feature>
<feature type="chain" id="PRO_5025624787" evidence="1">
    <location>
        <begin position="20"/>
        <end position="299"/>
    </location>
</feature>
<protein>
    <submittedName>
        <fullName evidence="2">Uncharacterized protein</fullName>
    </submittedName>
</protein>
<proteinExistence type="predicted"/>
<keyword evidence="3" id="KW-1185">Reference proteome</keyword>
<name>A0A6A0AKY9_HAELA</name>
<keyword evidence="1" id="KW-0732">Signal</keyword>
<accession>A0A6A0AKY9</accession>
<dbReference type="EMBL" id="BLLF01007441">
    <property type="protein sequence ID" value="GFH32951.1"/>
    <property type="molecule type" value="Genomic_DNA"/>
</dbReference>
<evidence type="ECO:0000313" key="3">
    <source>
        <dbReference type="Proteomes" id="UP000485058"/>
    </source>
</evidence>
<evidence type="ECO:0000313" key="2">
    <source>
        <dbReference type="EMBL" id="GFH32951.1"/>
    </source>
</evidence>
<reference evidence="2 3" key="1">
    <citation type="submission" date="2020-02" db="EMBL/GenBank/DDBJ databases">
        <title>Draft genome sequence of Haematococcus lacustris strain NIES-144.</title>
        <authorList>
            <person name="Morimoto D."/>
            <person name="Nakagawa S."/>
            <person name="Yoshida T."/>
            <person name="Sawayama S."/>
        </authorList>
    </citation>
    <scope>NUCLEOTIDE SEQUENCE [LARGE SCALE GENOMIC DNA]</scope>
    <source>
        <strain evidence="2 3">NIES-144</strain>
    </source>
</reference>
<dbReference type="Proteomes" id="UP000485058">
    <property type="component" value="Unassembled WGS sequence"/>
</dbReference>
<organism evidence="2 3">
    <name type="scientific">Haematococcus lacustris</name>
    <name type="common">Green alga</name>
    <name type="synonym">Haematococcus pluvialis</name>
    <dbReference type="NCBI Taxonomy" id="44745"/>
    <lineage>
        <taxon>Eukaryota</taxon>
        <taxon>Viridiplantae</taxon>
        <taxon>Chlorophyta</taxon>
        <taxon>core chlorophytes</taxon>
        <taxon>Chlorophyceae</taxon>
        <taxon>CS clade</taxon>
        <taxon>Chlamydomonadales</taxon>
        <taxon>Haematococcaceae</taxon>
        <taxon>Haematococcus</taxon>
    </lineage>
</organism>
<comment type="caution">
    <text evidence="2">The sequence shown here is derived from an EMBL/GenBank/DDBJ whole genome shotgun (WGS) entry which is preliminary data.</text>
</comment>
<dbReference type="AlphaFoldDB" id="A0A6A0AKY9"/>
<feature type="non-terminal residue" evidence="2">
    <location>
        <position position="299"/>
    </location>
</feature>
<evidence type="ECO:0000256" key="1">
    <source>
        <dbReference type="SAM" id="SignalP"/>
    </source>
</evidence>
<sequence>MKAGCTVLLLALAASGVRAQDACSTCTWAVRMLDDALHQLMSSRSSRTWRAATCTCSSSADCLLPEGAPLSPTKLWRMCWPSTRVSTPASTLYLAMSTTPTRSVQGKVVTWLEGQEQGQGGVVPTVAMRDEVVRQRRLLGLGQGVVVNDAWLERGCNRGNLLRHAVDISRQLKAANVSWKLDWAVWQAAGGQRNTRPYRPPSPFAPTPSCSCKAHHIKLDTQALLGLMRTAGMLPADITSLPKFTSGVAGPKDTVRPNVGQKFAQVVHTDGVAISVMFIRPKPAEPPDKLPCMGKEEGA</sequence>
<gene>
    <name evidence="2" type="ORF">HaLaN_32253</name>
</gene>